<sequence>MQSFFKNEEYLSFCVAEGTPSLEEQKARFIEREYFADVSNIGKDLLVLIVSELDYIERSLLMEIACDKEDIEMFGILTNWQGDTKYIAENDGELFNLSIDFYNDLFTKGMFDTYLFIENTHRERMENAAHILGAMLRKRASQE</sequence>
<proteinExistence type="predicted"/>
<name>A0AA96ELM3_9VIRU</name>
<gene>
    <name evidence="1" type="ORF">MarFTMF_174</name>
</gene>
<organism evidence="1">
    <name type="scientific">Marseillevirus sp</name>
    <dbReference type="NCBI Taxonomy" id="2809551"/>
    <lineage>
        <taxon>Viruses</taxon>
        <taxon>Varidnaviria</taxon>
        <taxon>Bamfordvirae</taxon>
        <taxon>Nucleocytoviricota</taxon>
        <taxon>Megaviricetes</taxon>
        <taxon>Pimascovirales</taxon>
        <taxon>Pimascovirales incertae sedis</taxon>
        <taxon>Marseilleviridae</taxon>
        <taxon>Marseillevirus</taxon>
    </lineage>
</organism>
<reference evidence="1" key="1">
    <citation type="submission" date="2023-07" db="EMBL/GenBank/DDBJ databases">
        <authorList>
            <person name="Xia Y."/>
        </authorList>
    </citation>
    <scope>NUCLEOTIDE SEQUENCE</scope>
    <source>
        <strain evidence="1">F</strain>
    </source>
</reference>
<dbReference type="EMBL" id="OR343188">
    <property type="protein sequence ID" value="WNL49690.1"/>
    <property type="molecule type" value="Genomic_DNA"/>
</dbReference>
<accession>A0AA96ELM3</accession>
<protein>
    <submittedName>
        <fullName evidence="1">Uncharacterized protein</fullName>
    </submittedName>
</protein>
<evidence type="ECO:0000313" key="1">
    <source>
        <dbReference type="EMBL" id="WNL49690.1"/>
    </source>
</evidence>